<name>A0A411AW11_9CAUD</name>
<evidence type="ECO:0000313" key="2">
    <source>
        <dbReference type="Proteomes" id="UP000289486"/>
    </source>
</evidence>
<keyword evidence="2" id="KW-1185">Reference proteome</keyword>
<proteinExistence type="predicted"/>
<dbReference type="Proteomes" id="UP000289486">
    <property type="component" value="Segment"/>
</dbReference>
<organism evidence="1 2">
    <name type="scientific">Pantoea phage vB_PagM_LIET2</name>
    <dbReference type="NCBI Taxonomy" id="2508071"/>
    <lineage>
        <taxon>Viruses</taxon>
        <taxon>Duplodnaviria</taxon>
        <taxon>Heunggongvirae</taxon>
        <taxon>Uroviricota</taxon>
        <taxon>Caudoviricetes</taxon>
        <taxon>Lietduovirus</taxon>
        <taxon>Lietduovirus LIET2</taxon>
    </lineage>
</organism>
<dbReference type="Pfam" id="PF23982">
    <property type="entry name" value="XM1_gp53_minor_capsid"/>
    <property type="match status" value="1"/>
</dbReference>
<accession>A0A411AW11</accession>
<dbReference type="InterPro" id="IPR056914">
    <property type="entry name" value="Gp53-like"/>
</dbReference>
<gene>
    <name evidence="1" type="ORF">LIET2_gp031</name>
</gene>
<dbReference type="EMBL" id="MK388689">
    <property type="protein sequence ID" value="QAX92283.1"/>
    <property type="molecule type" value="Genomic_DNA"/>
</dbReference>
<protein>
    <submittedName>
        <fullName evidence="1">Structural protein</fullName>
    </submittedName>
</protein>
<evidence type="ECO:0000313" key="1">
    <source>
        <dbReference type="EMBL" id="QAX92283.1"/>
    </source>
</evidence>
<reference evidence="1 2" key="1">
    <citation type="submission" date="2019-01" db="EMBL/GenBank/DDBJ databases">
        <title>Complete genome sequence of Pantoea phage vB_PagM_LIET2.</title>
        <authorList>
            <person name="Truncaite L."/>
            <person name="Simoliuniene M."/>
            <person name="Kazlauskas D."/>
            <person name="Meskys R."/>
            <person name="Simoliunas E."/>
        </authorList>
    </citation>
    <scope>NUCLEOTIDE SEQUENCE [LARGE SCALE GENOMIC DNA]</scope>
</reference>
<sequence length="181" mass="18352">MVLPIMQFDRYERKGRAGLISDSSLLDTVTGVSDEAVRHGVIVDITGIVGNDGNKSTLKFATLATGAAGKAAKRPAIVALSHYDTVEGRNNGVAAGAPANLVETGRVWVLLKTGVTVTPMGPVAVAAPSAGSNVVSGVKGTVTNAAGDGSDAVRGLVFTGRTDKNSAGVEIAEVQIRPQTA</sequence>